<evidence type="ECO:0000256" key="2">
    <source>
        <dbReference type="SAM" id="MobiDB-lite"/>
    </source>
</evidence>
<comment type="caution">
    <text evidence="5">The sequence shown here is derived from an EMBL/GenBank/DDBJ whole genome shotgun (WGS) entry which is preliminary data.</text>
</comment>
<keyword evidence="6" id="KW-1185">Reference proteome</keyword>
<dbReference type="EMBL" id="JACRYT010000024">
    <property type="protein sequence ID" value="MBC6681030.1"/>
    <property type="molecule type" value="Genomic_DNA"/>
</dbReference>
<proteinExistence type="inferred from homology"/>
<evidence type="ECO:0000256" key="3">
    <source>
        <dbReference type="SAM" id="Phobius"/>
    </source>
</evidence>
<evidence type="ECO:0000313" key="6">
    <source>
        <dbReference type="Proteomes" id="UP000602647"/>
    </source>
</evidence>
<dbReference type="Pfam" id="PF03816">
    <property type="entry name" value="LytR_cpsA_psr"/>
    <property type="match status" value="1"/>
</dbReference>
<feature type="domain" description="Cell envelope-related transcriptional attenuator" evidence="4">
    <location>
        <begin position="177"/>
        <end position="336"/>
    </location>
</feature>
<dbReference type="Gene3D" id="3.40.630.190">
    <property type="entry name" value="LCP protein"/>
    <property type="match status" value="1"/>
</dbReference>
<evidence type="ECO:0000259" key="4">
    <source>
        <dbReference type="Pfam" id="PF03816"/>
    </source>
</evidence>
<dbReference type="PANTHER" id="PTHR33392">
    <property type="entry name" value="POLYISOPRENYL-TEICHOIC ACID--PEPTIDOGLYCAN TEICHOIC ACID TRANSFERASE TAGU"/>
    <property type="match status" value="1"/>
</dbReference>
<dbReference type="InterPro" id="IPR004474">
    <property type="entry name" value="LytR_CpsA_psr"/>
</dbReference>
<dbReference type="PANTHER" id="PTHR33392:SF6">
    <property type="entry name" value="POLYISOPRENYL-TEICHOIC ACID--PEPTIDOGLYCAN TEICHOIC ACID TRANSFERASE TAGU"/>
    <property type="match status" value="1"/>
</dbReference>
<gene>
    <name evidence="5" type="ORF">H9L42_14495</name>
</gene>
<keyword evidence="3" id="KW-1133">Transmembrane helix</keyword>
<dbReference type="NCBIfam" id="TIGR00350">
    <property type="entry name" value="lytR_cpsA_psr"/>
    <property type="match status" value="1"/>
</dbReference>
<feature type="region of interest" description="Disordered" evidence="2">
    <location>
        <begin position="51"/>
        <end position="100"/>
    </location>
</feature>
<evidence type="ECO:0000256" key="1">
    <source>
        <dbReference type="ARBA" id="ARBA00006068"/>
    </source>
</evidence>
<accession>A0A923NN65</accession>
<name>A0A923NN65_9FIRM</name>
<dbReference type="Proteomes" id="UP000602647">
    <property type="component" value="Unassembled WGS sequence"/>
</dbReference>
<dbReference type="InterPro" id="IPR050922">
    <property type="entry name" value="LytR/CpsA/Psr_CW_biosynth"/>
</dbReference>
<protein>
    <submittedName>
        <fullName evidence="5">LCP family protein</fullName>
    </submittedName>
</protein>
<feature type="compositionally biased region" description="Basic and acidic residues" evidence="2">
    <location>
        <begin position="51"/>
        <end position="72"/>
    </location>
</feature>
<feature type="transmembrane region" description="Helical" evidence="3">
    <location>
        <begin position="108"/>
        <end position="131"/>
    </location>
</feature>
<keyword evidence="3" id="KW-0472">Membrane</keyword>
<reference evidence="5" key="1">
    <citation type="submission" date="2020-08" db="EMBL/GenBank/DDBJ databases">
        <title>Genome public.</title>
        <authorList>
            <person name="Liu C."/>
            <person name="Sun Q."/>
        </authorList>
    </citation>
    <scope>NUCLEOTIDE SEQUENCE</scope>
    <source>
        <strain evidence="5">BX12</strain>
    </source>
</reference>
<organism evidence="5 6">
    <name type="scientific">Zhenpiania hominis</name>
    <dbReference type="NCBI Taxonomy" id="2763644"/>
    <lineage>
        <taxon>Bacteria</taxon>
        <taxon>Bacillati</taxon>
        <taxon>Bacillota</taxon>
        <taxon>Clostridia</taxon>
        <taxon>Peptostreptococcales</taxon>
        <taxon>Anaerovoracaceae</taxon>
        <taxon>Zhenpiania</taxon>
    </lineage>
</organism>
<keyword evidence="3" id="KW-0812">Transmembrane</keyword>
<evidence type="ECO:0000313" key="5">
    <source>
        <dbReference type="EMBL" id="MBC6681030.1"/>
    </source>
</evidence>
<sequence>MRSDKYNDRNRDNRFDTRAYDGWEETQMLFQSRNREREELKKRKQREEAYREYLAMREHPNANRSPKDDVKTYTRKKRQKPVLESYEEEPPRKSRQKPKQKKRRVKRIILVILLLLIILAAAGVMAVMGLMEKVGDLEIDSSNLGIDPQVAEELKDYQNIALLGIDARDMDDYENCRTDAMIILSLDKKNDTIRQISVYRDTYLHVNEEYGYDKITNVHAYEGTTGTIHSLNENLDLNIEEAVVVNWKAVADVVDGLGGIDVKIRESEISEMNKYIKDTQKNIGGSKKKIKKAGMQTLNGNQAVTYARIRKDSAKGDYRRNERMKIVVSATVEKAKKTNPFKLHQIASEVLPEIKTNMSSGSLMKVMMSFISGDMTDSTGWPFNTQGWTNYNGAWCGAPVTLKSNVEELHEKYFGQLDYEPTETVQEISSEISRRTGYY</sequence>
<dbReference type="RefSeq" id="WP_187304127.1">
    <property type="nucleotide sequence ID" value="NZ_JACRYT010000024.1"/>
</dbReference>
<dbReference type="AlphaFoldDB" id="A0A923NN65"/>
<comment type="similarity">
    <text evidence="1">Belongs to the LytR/CpsA/Psr (LCP) family.</text>
</comment>